<dbReference type="RefSeq" id="WP_258330482.1">
    <property type="nucleotide sequence ID" value="NZ_JAPTGG010000002.1"/>
</dbReference>
<accession>A0A9J6RIX5</accession>
<evidence type="ECO:0000313" key="3">
    <source>
        <dbReference type="Proteomes" id="UP001069090"/>
    </source>
</evidence>
<sequence length="202" mass="23051">MDKSSPSNGNPFDIGDMRNYFRVSSEVKVRTVVCSKQQVDKDLWPQALAKSPALQLVETLRNTEHEAAPLLRSIGEQNRAIEQYLRNINKRIELIANHLNNHDEQAHDSQEQQVLISEGGIEFSIESLSKIKLHDYLALELVLNLSQLALSLFGKVINVREKNNRYLIGVEFVALKELDRQQLAKHVIQQQLVDKRDAKSES</sequence>
<gene>
    <name evidence="2" type="ORF">O0V09_03915</name>
</gene>
<dbReference type="AlphaFoldDB" id="A0A9J6RIX5"/>
<reference evidence="2 3" key="1">
    <citation type="submission" date="2022-12" db="EMBL/GenBank/DDBJ databases">
        <title>Dasania phycosphaerae sp. nov., isolated from particulate material of the south coast of Korea.</title>
        <authorList>
            <person name="Jiang Y."/>
        </authorList>
    </citation>
    <scope>NUCLEOTIDE SEQUENCE [LARGE SCALE GENOMIC DNA]</scope>
    <source>
        <strain evidence="2 3">GY-19</strain>
    </source>
</reference>
<dbReference type="EMBL" id="JAPTGG010000002">
    <property type="protein sequence ID" value="MCZ0864330.1"/>
    <property type="molecule type" value="Genomic_DNA"/>
</dbReference>
<dbReference type="Proteomes" id="UP001069090">
    <property type="component" value="Unassembled WGS sequence"/>
</dbReference>
<dbReference type="Gene3D" id="2.40.10.220">
    <property type="entry name" value="predicted glycosyltransferase like domains"/>
    <property type="match status" value="1"/>
</dbReference>
<evidence type="ECO:0000313" key="2">
    <source>
        <dbReference type="EMBL" id="MCZ0864330.1"/>
    </source>
</evidence>
<dbReference type="GO" id="GO:0035438">
    <property type="term" value="F:cyclic-di-GMP binding"/>
    <property type="evidence" value="ECO:0007669"/>
    <property type="project" value="InterPro"/>
</dbReference>
<dbReference type="InterPro" id="IPR009875">
    <property type="entry name" value="PilZ_domain"/>
</dbReference>
<dbReference type="SUPFAM" id="SSF141371">
    <property type="entry name" value="PilZ domain-like"/>
    <property type="match status" value="1"/>
</dbReference>
<proteinExistence type="predicted"/>
<name>A0A9J6RIX5_9GAMM</name>
<keyword evidence="3" id="KW-1185">Reference proteome</keyword>
<dbReference type="Pfam" id="PF07238">
    <property type="entry name" value="PilZ"/>
    <property type="match status" value="1"/>
</dbReference>
<comment type="caution">
    <text evidence="2">The sequence shown here is derived from an EMBL/GenBank/DDBJ whole genome shotgun (WGS) entry which is preliminary data.</text>
</comment>
<feature type="domain" description="PilZ" evidence="1">
    <location>
        <begin position="116"/>
        <end position="188"/>
    </location>
</feature>
<organism evidence="2 3">
    <name type="scientific">Dasania phycosphaerae</name>
    <dbReference type="NCBI Taxonomy" id="2950436"/>
    <lineage>
        <taxon>Bacteria</taxon>
        <taxon>Pseudomonadati</taxon>
        <taxon>Pseudomonadota</taxon>
        <taxon>Gammaproteobacteria</taxon>
        <taxon>Cellvibrionales</taxon>
        <taxon>Spongiibacteraceae</taxon>
        <taxon>Dasania</taxon>
    </lineage>
</organism>
<evidence type="ECO:0000259" key="1">
    <source>
        <dbReference type="Pfam" id="PF07238"/>
    </source>
</evidence>
<protein>
    <submittedName>
        <fullName evidence="2">PilZ domain-containing protein</fullName>
    </submittedName>
</protein>